<proteinExistence type="predicted"/>
<accession>A0A1Q5TH15</accession>
<dbReference type="Proteomes" id="UP000186955">
    <property type="component" value="Unassembled WGS sequence"/>
</dbReference>
<dbReference type="Gene3D" id="2.60.40.420">
    <property type="entry name" value="Cupredoxins - blue copper proteins"/>
    <property type="match status" value="1"/>
</dbReference>
<dbReference type="STRING" id="1316194.A0A1Q5TH15"/>
<sequence length="84" mass="9609">MDLVPIQPYTTRFENIGMGQRYDVIVTADQASVARDFWIRAVPQTQCSENDNVNNIKDILHYHAQIGIPKRMLHFSTMAASMKV</sequence>
<dbReference type="SUPFAM" id="SSF49503">
    <property type="entry name" value="Cupredoxins"/>
    <property type="match status" value="1"/>
</dbReference>
<organism evidence="2 3">
    <name type="scientific">Penicillium subrubescens</name>
    <dbReference type="NCBI Taxonomy" id="1316194"/>
    <lineage>
        <taxon>Eukaryota</taxon>
        <taxon>Fungi</taxon>
        <taxon>Dikarya</taxon>
        <taxon>Ascomycota</taxon>
        <taxon>Pezizomycotina</taxon>
        <taxon>Eurotiomycetes</taxon>
        <taxon>Eurotiomycetidae</taxon>
        <taxon>Eurotiales</taxon>
        <taxon>Aspergillaceae</taxon>
        <taxon>Penicillium</taxon>
    </lineage>
</organism>
<dbReference type="InterPro" id="IPR008972">
    <property type="entry name" value="Cupredoxin"/>
</dbReference>
<evidence type="ECO:0000259" key="1">
    <source>
        <dbReference type="Pfam" id="PF00394"/>
    </source>
</evidence>
<evidence type="ECO:0000313" key="2">
    <source>
        <dbReference type="EMBL" id="OKO99523.1"/>
    </source>
</evidence>
<dbReference type="AlphaFoldDB" id="A0A1Q5TH15"/>
<dbReference type="Pfam" id="PF00394">
    <property type="entry name" value="Cu-oxidase"/>
    <property type="match status" value="1"/>
</dbReference>
<name>A0A1Q5TH15_9EURO</name>
<reference evidence="2 3" key="1">
    <citation type="submission" date="2016-10" db="EMBL/GenBank/DDBJ databases">
        <title>Genome sequence of the ascomycete fungus Penicillium subrubescens.</title>
        <authorList>
            <person name="De Vries R.P."/>
            <person name="Peng M."/>
            <person name="Dilokpimol A."/>
            <person name="Hilden K."/>
            <person name="Makela M.R."/>
            <person name="Grigoriev I."/>
            <person name="Riley R."/>
            <person name="Granchi Z."/>
        </authorList>
    </citation>
    <scope>NUCLEOTIDE SEQUENCE [LARGE SCALE GENOMIC DNA]</scope>
    <source>
        <strain evidence="2 3">CBS 132785</strain>
    </source>
</reference>
<dbReference type="EMBL" id="MNBE01000656">
    <property type="protein sequence ID" value="OKO99523.1"/>
    <property type="molecule type" value="Genomic_DNA"/>
</dbReference>
<comment type="caution">
    <text evidence="2">The sequence shown here is derived from an EMBL/GenBank/DDBJ whole genome shotgun (WGS) entry which is preliminary data.</text>
</comment>
<protein>
    <submittedName>
        <fullName evidence="2">Laccase-2</fullName>
    </submittedName>
</protein>
<evidence type="ECO:0000313" key="3">
    <source>
        <dbReference type="Proteomes" id="UP000186955"/>
    </source>
</evidence>
<dbReference type="InterPro" id="IPR001117">
    <property type="entry name" value="Cu-oxidase_2nd"/>
</dbReference>
<gene>
    <name evidence="2" type="ORF">PENSUB_8368</name>
</gene>
<keyword evidence="3" id="KW-1185">Reference proteome</keyword>
<feature type="domain" description="Plastocyanin-like" evidence="1">
    <location>
        <begin position="1"/>
        <end position="63"/>
    </location>
</feature>